<reference evidence="1 2" key="1">
    <citation type="journal article" date="2013" name="Genome Biol. Evol.">
        <title>Genomic makeup of the marine flavobacterium Nonlabens (Donghaeana) dokdonensis DSW-6 and identification of a novel class of rhodopsins.</title>
        <authorList>
            <person name="Kwon S.K."/>
            <person name="Kim B.K."/>
            <person name="Song J.Y."/>
            <person name="Kwak M.J."/>
            <person name="Lee C.H."/>
            <person name="Yoon J.H."/>
            <person name="Oh T.K."/>
            <person name="Kim J.F."/>
        </authorList>
    </citation>
    <scope>NUCLEOTIDE SEQUENCE [LARGE SCALE GENOMIC DNA]</scope>
    <source>
        <strain evidence="2">DSM 17205 / KCTC 12402 / DSW-6</strain>
    </source>
</reference>
<gene>
    <name evidence="1" type="ordered locus">DDD_2628</name>
</gene>
<dbReference type="STRING" id="592029.DDD_2628"/>
<organism evidence="1 2">
    <name type="scientific">Nonlabens dokdonensis (strain DSM 17205 / KCTC 12402 / DSW-6)</name>
    <name type="common">Donghaeana dokdonensis</name>
    <dbReference type="NCBI Taxonomy" id="592029"/>
    <lineage>
        <taxon>Bacteria</taxon>
        <taxon>Pseudomonadati</taxon>
        <taxon>Bacteroidota</taxon>
        <taxon>Flavobacteriia</taxon>
        <taxon>Flavobacteriales</taxon>
        <taxon>Flavobacteriaceae</taxon>
        <taxon>Nonlabens</taxon>
    </lineage>
</organism>
<name>L7W7T3_NONDD</name>
<dbReference type="Proteomes" id="UP000011173">
    <property type="component" value="Chromosome"/>
</dbReference>
<dbReference type="KEGG" id="ndo:DDD_2628"/>
<accession>L7W7T3</accession>
<proteinExistence type="predicted"/>
<evidence type="ECO:0000313" key="2">
    <source>
        <dbReference type="Proteomes" id="UP000011173"/>
    </source>
</evidence>
<protein>
    <submittedName>
        <fullName evidence="1">Uncharacterized protein</fullName>
    </submittedName>
</protein>
<dbReference type="PATRIC" id="fig|592029.3.peg.2607"/>
<evidence type="ECO:0000313" key="1">
    <source>
        <dbReference type="EMBL" id="AGC77755.1"/>
    </source>
</evidence>
<dbReference type="HOGENOM" id="CLU_3330828_0_0_10"/>
<sequence>MRRKLKKPFRNFPNGFNCSAFAKAVYQQKIFTSSRPIL</sequence>
<dbReference type="AlphaFoldDB" id="L7W7T3"/>
<dbReference type="EMBL" id="CP001397">
    <property type="protein sequence ID" value="AGC77755.1"/>
    <property type="molecule type" value="Genomic_DNA"/>
</dbReference>